<organism evidence="1 2">
    <name type="scientific">Segatella oulorum</name>
    <dbReference type="NCBI Taxonomy" id="28136"/>
    <lineage>
        <taxon>Bacteria</taxon>
        <taxon>Pseudomonadati</taxon>
        <taxon>Bacteroidota</taxon>
        <taxon>Bacteroidia</taxon>
        <taxon>Bacteroidales</taxon>
        <taxon>Prevotellaceae</taxon>
        <taxon>Segatella</taxon>
    </lineage>
</organism>
<dbReference type="eggNOG" id="ENOG5033N9M">
    <property type="taxonomic scope" value="Bacteria"/>
</dbReference>
<protein>
    <submittedName>
        <fullName evidence="1">Uncharacterized protein</fullName>
    </submittedName>
</protein>
<accession>A0A1T4PW00</accession>
<evidence type="ECO:0000313" key="1">
    <source>
        <dbReference type="EMBL" id="SJZ95546.1"/>
    </source>
</evidence>
<gene>
    <name evidence="1" type="ORF">SAMN02745202_01584</name>
</gene>
<evidence type="ECO:0000313" key="2">
    <source>
        <dbReference type="Proteomes" id="UP000190065"/>
    </source>
</evidence>
<dbReference type="PROSITE" id="PS51257">
    <property type="entry name" value="PROKAR_LIPOPROTEIN"/>
    <property type="match status" value="1"/>
</dbReference>
<proteinExistence type="predicted"/>
<reference evidence="1 2" key="1">
    <citation type="submission" date="2017-02" db="EMBL/GenBank/DDBJ databases">
        <authorList>
            <person name="Peterson S.W."/>
        </authorList>
    </citation>
    <scope>NUCLEOTIDE SEQUENCE [LARGE SCALE GENOMIC DNA]</scope>
    <source>
        <strain evidence="1 2">ATCC 43324</strain>
    </source>
</reference>
<dbReference type="Gene3D" id="3.10.450.50">
    <property type="match status" value="1"/>
</dbReference>
<name>A0A1T4PW00_9BACT</name>
<dbReference type="STRING" id="28136.SAMN02745202_01584"/>
<sequence>MMKKIIVFGCILLSLFGCKHIFNDPAKPVGKAALHYYQQLLNGDYAAFVDATYRPDSLPSTYRSQLILNAKMFIEQQQNEHDGLKSVAVAHATIDEAQHTGNAFLTFRYGDGSSEQVVVPMVEHDGAWYLR</sequence>
<dbReference type="Proteomes" id="UP000190065">
    <property type="component" value="Unassembled WGS sequence"/>
</dbReference>
<dbReference type="EMBL" id="FUXK01000017">
    <property type="protein sequence ID" value="SJZ95546.1"/>
    <property type="molecule type" value="Genomic_DNA"/>
</dbReference>
<dbReference type="AlphaFoldDB" id="A0A1T4PW00"/>